<dbReference type="EMBL" id="CM042889">
    <property type="protein sequence ID" value="KAI4320820.1"/>
    <property type="molecule type" value="Genomic_DNA"/>
</dbReference>
<protein>
    <submittedName>
        <fullName evidence="1">Uncharacterized protein</fullName>
    </submittedName>
</protein>
<name>A0ACB9MAR2_9MYRT</name>
<organism evidence="1 2">
    <name type="scientific">Melastoma candidum</name>
    <dbReference type="NCBI Taxonomy" id="119954"/>
    <lineage>
        <taxon>Eukaryota</taxon>
        <taxon>Viridiplantae</taxon>
        <taxon>Streptophyta</taxon>
        <taxon>Embryophyta</taxon>
        <taxon>Tracheophyta</taxon>
        <taxon>Spermatophyta</taxon>
        <taxon>Magnoliopsida</taxon>
        <taxon>eudicotyledons</taxon>
        <taxon>Gunneridae</taxon>
        <taxon>Pentapetalae</taxon>
        <taxon>rosids</taxon>
        <taxon>malvids</taxon>
        <taxon>Myrtales</taxon>
        <taxon>Melastomataceae</taxon>
        <taxon>Melastomatoideae</taxon>
        <taxon>Melastomateae</taxon>
        <taxon>Melastoma</taxon>
    </lineage>
</organism>
<reference evidence="2" key="1">
    <citation type="journal article" date="2023" name="Front. Plant Sci.">
        <title>Chromosomal-level genome assembly of Melastoma candidum provides insights into trichome evolution.</title>
        <authorList>
            <person name="Zhong Y."/>
            <person name="Wu W."/>
            <person name="Sun C."/>
            <person name="Zou P."/>
            <person name="Liu Y."/>
            <person name="Dai S."/>
            <person name="Zhou R."/>
        </authorList>
    </citation>
    <scope>NUCLEOTIDE SEQUENCE [LARGE SCALE GENOMIC DNA]</scope>
</reference>
<sequence length="100" mass="11795">MRGEVLLQTIWRRCRSIHGLRASIWKEHHCTARRKVNGIDNRLGRKERTEPESDLMKEMPLIIPQPADSSYVVKNMQAKARYVNPCRRVSPLRGRLTWIM</sequence>
<comment type="caution">
    <text evidence="1">The sequence shown here is derived from an EMBL/GenBank/DDBJ whole genome shotgun (WGS) entry which is preliminary data.</text>
</comment>
<accession>A0ACB9MAR2</accession>
<evidence type="ECO:0000313" key="1">
    <source>
        <dbReference type="EMBL" id="KAI4320820.1"/>
    </source>
</evidence>
<dbReference type="Proteomes" id="UP001057402">
    <property type="component" value="Chromosome 10"/>
</dbReference>
<gene>
    <name evidence="1" type="ORF">MLD38_034265</name>
</gene>
<proteinExistence type="predicted"/>
<evidence type="ECO:0000313" key="2">
    <source>
        <dbReference type="Proteomes" id="UP001057402"/>
    </source>
</evidence>
<keyword evidence="2" id="KW-1185">Reference proteome</keyword>